<dbReference type="Proteomes" id="UP001515480">
    <property type="component" value="Unassembled WGS sequence"/>
</dbReference>
<proteinExistence type="predicted"/>
<evidence type="ECO:0008006" key="3">
    <source>
        <dbReference type="Google" id="ProtNLM"/>
    </source>
</evidence>
<reference evidence="1 2" key="1">
    <citation type="journal article" date="2024" name="Science">
        <title>Giant polyketide synthase enzymes in the biosynthesis of giant marine polyether toxins.</title>
        <authorList>
            <person name="Fallon T.R."/>
            <person name="Shende V.V."/>
            <person name="Wierzbicki I.H."/>
            <person name="Pendleton A.L."/>
            <person name="Watervoot N.F."/>
            <person name="Auber R.P."/>
            <person name="Gonzalez D.J."/>
            <person name="Wisecaver J.H."/>
            <person name="Moore B.S."/>
        </authorList>
    </citation>
    <scope>NUCLEOTIDE SEQUENCE [LARGE SCALE GENOMIC DNA]</scope>
    <source>
        <strain evidence="1 2">12B1</strain>
    </source>
</reference>
<protein>
    <recommendedName>
        <fullName evidence="3">ATP-dependent DNA helicase</fullName>
    </recommendedName>
</protein>
<accession>A0AB34IGR1</accession>
<name>A0AB34IGR1_PRYPA</name>
<comment type="caution">
    <text evidence="1">The sequence shown here is derived from an EMBL/GenBank/DDBJ whole genome shotgun (WGS) entry which is preliminary data.</text>
</comment>
<dbReference type="SUPFAM" id="SSF52540">
    <property type="entry name" value="P-loop containing nucleoside triphosphate hydrolases"/>
    <property type="match status" value="1"/>
</dbReference>
<sequence>MFPITAETDVNIAYTHATRKVVNKYYMDKYAALQDDVLFIAAPTDTEEERTKCQDVTLFAGAPLIAIKTLKNARIFNAEMFVVESFYRPPTGWHYLTLMQMKEVAHMMGACSSGTKKEIAESIEYVGVAVHVRNLRSGAIIPTPMTKFHELFRVAYCITVHQSQGQTIREKYTIYDWNLKFLRDEERARAKYVALSRGTRKDHVQIDTSDADVYDDKCRRGLLKPQVKANLFNQQKVFICKTVDQHELNTHHAGETKMQ</sequence>
<gene>
    <name evidence="1" type="ORF">AB1Y20_011566</name>
</gene>
<keyword evidence="2" id="KW-1185">Reference proteome</keyword>
<dbReference type="AlphaFoldDB" id="A0AB34IGR1"/>
<dbReference type="EMBL" id="JBGBPQ010000025">
    <property type="protein sequence ID" value="KAL1499359.1"/>
    <property type="molecule type" value="Genomic_DNA"/>
</dbReference>
<organism evidence="1 2">
    <name type="scientific">Prymnesium parvum</name>
    <name type="common">Toxic golden alga</name>
    <dbReference type="NCBI Taxonomy" id="97485"/>
    <lineage>
        <taxon>Eukaryota</taxon>
        <taxon>Haptista</taxon>
        <taxon>Haptophyta</taxon>
        <taxon>Prymnesiophyceae</taxon>
        <taxon>Prymnesiales</taxon>
        <taxon>Prymnesiaceae</taxon>
        <taxon>Prymnesium</taxon>
    </lineage>
</organism>
<dbReference type="Gene3D" id="3.40.50.300">
    <property type="entry name" value="P-loop containing nucleotide triphosphate hydrolases"/>
    <property type="match status" value="1"/>
</dbReference>
<dbReference type="InterPro" id="IPR027417">
    <property type="entry name" value="P-loop_NTPase"/>
</dbReference>
<evidence type="ECO:0000313" key="1">
    <source>
        <dbReference type="EMBL" id="KAL1499359.1"/>
    </source>
</evidence>
<evidence type="ECO:0000313" key="2">
    <source>
        <dbReference type="Proteomes" id="UP001515480"/>
    </source>
</evidence>